<keyword evidence="2" id="KW-1003">Cell membrane</keyword>
<accession>A0A521G208</accession>
<evidence type="ECO:0000256" key="4">
    <source>
        <dbReference type="ARBA" id="ARBA00022989"/>
    </source>
</evidence>
<dbReference type="Pfam" id="PF10035">
    <property type="entry name" value="DUF2179"/>
    <property type="match status" value="1"/>
</dbReference>
<dbReference type="InterPro" id="IPR051461">
    <property type="entry name" value="UPF0750_membrane"/>
</dbReference>
<comment type="caution">
    <text evidence="8">The sequence shown here is derived from an EMBL/GenBank/DDBJ whole genome shotgun (WGS) entry which is preliminary data.</text>
</comment>
<feature type="transmembrane region" description="Helical" evidence="6">
    <location>
        <begin position="153"/>
        <end position="176"/>
    </location>
</feature>
<evidence type="ECO:0000256" key="2">
    <source>
        <dbReference type="ARBA" id="ARBA00022475"/>
    </source>
</evidence>
<sequence length="291" mass="32051">MPNKPKPLFESPQQVISDIVLLCIGSSLCATAVNGILIPNNFVTGGVTGIALILHKILPVLDVGMIYLLLNVPLFALAWMTIGRRFFFYSIIGTMTLTFALLFVNFIHFNLADKMLNALLAGLILGGGAGLCLRTSGSQGGMDILSVVMLKRFSINIGNTILTVNCIVLLIISVYYSIESVLYTMIVVYVTSKVLNIVVTGLSQRKSVFIISPKWEEIAQEILKDIRRGATIIKGRGAYSRNEEHILYAVITFTEIGQLKRIVRSIDPGAFVVISDTLEVMNYRIGNQPHW</sequence>
<dbReference type="AlphaFoldDB" id="A0A521G208"/>
<feature type="domain" description="DUF2179" evidence="7">
    <location>
        <begin position="228"/>
        <end position="281"/>
    </location>
</feature>
<evidence type="ECO:0000256" key="1">
    <source>
        <dbReference type="ARBA" id="ARBA00004651"/>
    </source>
</evidence>
<keyword evidence="4 6" id="KW-1133">Transmembrane helix</keyword>
<feature type="transmembrane region" description="Helical" evidence="6">
    <location>
        <begin position="115"/>
        <end position="133"/>
    </location>
</feature>
<feature type="transmembrane region" description="Helical" evidence="6">
    <location>
        <begin position="57"/>
        <end position="79"/>
    </location>
</feature>
<keyword evidence="3 6" id="KW-0812">Transmembrane</keyword>
<dbReference type="CDD" id="cd16380">
    <property type="entry name" value="YitT_C"/>
    <property type="match status" value="1"/>
</dbReference>
<dbReference type="InterPro" id="IPR019264">
    <property type="entry name" value="DUF2179"/>
</dbReference>
<dbReference type="Gene3D" id="3.30.70.120">
    <property type="match status" value="1"/>
</dbReference>
<organism evidence="8 9">
    <name type="scientific">Candidatus Electronema aureum</name>
    <dbReference type="NCBI Taxonomy" id="2005002"/>
    <lineage>
        <taxon>Bacteria</taxon>
        <taxon>Pseudomonadati</taxon>
        <taxon>Thermodesulfobacteriota</taxon>
        <taxon>Desulfobulbia</taxon>
        <taxon>Desulfobulbales</taxon>
        <taxon>Desulfobulbaceae</taxon>
        <taxon>Candidatus Electronema</taxon>
    </lineage>
</organism>
<evidence type="ECO:0000313" key="8">
    <source>
        <dbReference type="EMBL" id="TAA75046.1"/>
    </source>
</evidence>
<dbReference type="PANTHER" id="PTHR33545:SF5">
    <property type="entry name" value="UPF0750 MEMBRANE PROTEIN YITT"/>
    <property type="match status" value="1"/>
</dbReference>
<feature type="transmembrane region" description="Helical" evidence="6">
    <location>
        <begin position="182"/>
        <end position="202"/>
    </location>
</feature>
<evidence type="ECO:0000259" key="7">
    <source>
        <dbReference type="Pfam" id="PF10035"/>
    </source>
</evidence>
<evidence type="ECO:0000256" key="5">
    <source>
        <dbReference type="ARBA" id="ARBA00023136"/>
    </source>
</evidence>
<protein>
    <submittedName>
        <fullName evidence="8">Membrane-anchored protein YitT</fullName>
    </submittedName>
</protein>
<dbReference type="EMBL" id="NQJD01000012">
    <property type="protein sequence ID" value="TAA75046.1"/>
    <property type="molecule type" value="Genomic_DNA"/>
</dbReference>
<reference evidence="8" key="1">
    <citation type="submission" date="2017-07" db="EMBL/GenBank/DDBJ databases">
        <title>The cable genome - Insights into the physiology and evolution of filamentous bacteria capable of sulfide oxidation via long distance electron transfer.</title>
        <authorList>
            <person name="Thorup C."/>
            <person name="Bjerg J.T."/>
            <person name="Schreiber L."/>
            <person name="Nielsen L.P."/>
            <person name="Kjeldsen K.U."/>
            <person name="Boesen T."/>
            <person name="Boggild A."/>
            <person name="Meysman F."/>
            <person name="Geelhoed J."/>
            <person name="Schramm A."/>
        </authorList>
    </citation>
    <scope>NUCLEOTIDE SEQUENCE [LARGE SCALE GENOMIC DNA]</scope>
    <source>
        <strain evidence="8">GS</strain>
    </source>
</reference>
<dbReference type="InterPro" id="IPR015867">
    <property type="entry name" value="N-reg_PII/ATP_PRibTrfase_C"/>
</dbReference>
<feature type="transmembrane region" description="Helical" evidence="6">
    <location>
        <begin position="86"/>
        <end position="109"/>
    </location>
</feature>
<gene>
    <name evidence="8" type="ORF">CDV28_11220</name>
</gene>
<dbReference type="Pfam" id="PF02588">
    <property type="entry name" value="YitT_membrane"/>
    <property type="match status" value="1"/>
</dbReference>
<proteinExistence type="predicted"/>
<keyword evidence="5 6" id="KW-0472">Membrane</keyword>
<evidence type="ECO:0000313" key="9">
    <source>
        <dbReference type="Proteomes" id="UP000316238"/>
    </source>
</evidence>
<keyword evidence="9" id="KW-1185">Reference proteome</keyword>
<dbReference type="InterPro" id="IPR003740">
    <property type="entry name" value="YitT"/>
</dbReference>
<dbReference type="GO" id="GO:0005886">
    <property type="term" value="C:plasma membrane"/>
    <property type="evidence" value="ECO:0007669"/>
    <property type="project" value="UniProtKB-SubCell"/>
</dbReference>
<name>A0A521G208_9BACT</name>
<evidence type="ECO:0000256" key="3">
    <source>
        <dbReference type="ARBA" id="ARBA00022692"/>
    </source>
</evidence>
<dbReference type="PANTHER" id="PTHR33545">
    <property type="entry name" value="UPF0750 MEMBRANE PROTEIN YITT-RELATED"/>
    <property type="match status" value="1"/>
</dbReference>
<dbReference type="Proteomes" id="UP000316238">
    <property type="component" value="Unassembled WGS sequence"/>
</dbReference>
<dbReference type="PIRSF" id="PIRSF006483">
    <property type="entry name" value="Membrane_protein_YitT"/>
    <property type="match status" value="1"/>
</dbReference>
<evidence type="ECO:0000256" key="6">
    <source>
        <dbReference type="SAM" id="Phobius"/>
    </source>
</evidence>
<comment type="subcellular location">
    <subcellularLocation>
        <location evidence="1">Cell membrane</location>
        <topology evidence="1">Multi-pass membrane protein</topology>
    </subcellularLocation>
</comment>
<feature type="transmembrane region" description="Helical" evidence="6">
    <location>
        <begin position="15"/>
        <end position="37"/>
    </location>
</feature>